<dbReference type="Proteomes" id="UP001212997">
    <property type="component" value="Unassembled WGS sequence"/>
</dbReference>
<dbReference type="AlphaFoldDB" id="A0AAD5Y958"/>
<dbReference type="PANTHER" id="PTHR11439:SF440">
    <property type="entry name" value="INTEGRASE CATALYTIC DOMAIN-CONTAINING PROTEIN"/>
    <property type="match status" value="1"/>
</dbReference>
<organism evidence="1 2">
    <name type="scientific">Meripilus lineatus</name>
    <dbReference type="NCBI Taxonomy" id="2056292"/>
    <lineage>
        <taxon>Eukaryota</taxon>
        <taxon>Fungi</taxon>
        <taxon>Dikarya</taxon>
        <taxon>Basidiomycota</taxon>
        <taxon>Agaricomycotina</taxon>
        <taxon>Agaricomycetes</taxon>
        <taxon>Polyporales</taxon>
        <taxon>Meripilaceae</taxon>
        <taxon>Meripilus</taxon>
    </lineage>
</organism>
<accession>A0AAD5Y958</accession>
<dbReference type="CDD" id="cd09272">
    <property type="entry name" value="RNase_HI_RT_Ty1"/>
    <property type="match status" value="1"/>
</dbReference>
<keyword evidence="2" id="KW-1185">Reference proteome</keyword>
<dbReference type="EMBL" id="JANAWD010001675">
    <property type="protein sequence ID" value="KAJ3472913.1"/>
    <property type="molecule type" value="Genomic_DNA"/>
</dbReference>
<evidence type="ECO:0000313" key="2">
    <source>
        <dbReference type="Proteomes" id="UP001212997"/>
    </source>
</evidence>
<gene>
    <name evidence="1" type="ORF">NLI96_g13202</name>
</gene>
<name>A0AAD5Y958_9APHY</name>
<evidence type="ECO:0000313" key="1">
    <source>
        <dbReference type="EMBL" id="KAJ3472913.1"/>
    </source>
</evidence>
<protein>
    <recommendedName>
        <fullName evidence="3">Polyprotein</fullName>
    </recommendedName>
</protein>
<comment type="caution">
    <text evidence="1">The sequence shown here is derived from an EMBL/GenBank/DDBJ whole genome shotgun (WGS) entry which is preliminary data.</text>
</comment>
<proteinExistence type="predicted"/>
<sequence length="230" mass="25436">MYRVPYQNAVGALNHAAVMTRPDIAFAVHRVAQYSSNPGPAHWEAVKRIFRYLKGTSDFQLTLGGQNVSSPPVISAYCDADFANNPDHARSVSGYALTIGRGCFSWSAKKQTATALSTGEAEYYAATHVGREILWVRELLKEIHFSPESPIPLHIDNASTIRIIENVDEVTARTKHIKIALHWLRESVAERSISLHKVHTDVNVSDIFTKALPGERFRALSSLLGMGPSK</sequence>
<dbReference type="PANTHER" id="PTHR11439">
    <property type="entry name" value="GAG-POL-RELATED RETROTRANSPOSON"/>
    <property type="match status" value="1"/>
</dbReference>
<evidence type="ECO:0008006" key="3">
    <source>
        <dbReference type="Google" id="ProtNLM"/>
    </source>
</evidence>
<reference evidence="1" key="1">
    <citation type="submission" date="2022-07" db="EMBL/GenBank/DDBJ databases">
        <title>Genome Sequence of Physisporinus lineatus.</title>
        <authorList>
            <person name="Buettner E."/>
        </authorList>
    </citation>
    <scope>NUCLEOTIDE SEQUENCE</scope>
    <source>
        <strain evidence="1">VT162</strain>
    </source>
</reference>